<accession>W4LS84</accession>
<dbReference type="EMBL" id="AZHW01000321">
    <property type="protein sequence ID" value="ETX00611.1"/>
    <property type="molecule type" value="Genomic_DNA"/>
</dbReference>
<dbReference type="NCBIfam" id="TIGR01918">
    <property type="entry name" value="various_sel_PB"/>
    <property type="match status" value="1"/>
</dbReference>
<evidence type="ECO:0000256" key="1">
    <source>
        <dbReference type="ARBA" id="ARBA00023002"/>
    </source>
</evidence>
<name>W4LS84_ENTF1</name>
<gene>
    <name evidence="2" type="ORF">ETSY1_10565</name>
</gene>
<dbReference type="GO" id="GO:0050485">
    <property type="term" value="F:oxidoreductase activity, acting on X-H and Y-H to form an X-Y bond, with a disulfide as acceptor"/>
    <property type="evidence" value="ECO:0007669"/>
    <property type="project" value="InterPro"/>
</dbReference>
<dbReference type="Pfam" id="PF07355">
    <property type="entry name" value="GRDB"/>
    <property type="match status" value="1"/>
</dbReference>
<dbReference type="HOGENOM" id="CLU_053106_0_0_7"/>
<comment type="caution">
    <text evidence="2">The sequence shown here is derived from an EMBL/GenBank/DDBJ whole genome shotgun (WGS) entry which is preliminary data.</text>
</comment>
<evidence type="ECO:0000313" key="2">
    <source>
        <dbReference type="EMBL" id="ETX00611.1"/>
    </source>
</evidence>
<dbReference type="InterPro" id="IPR010187">
    <property type="entry name" value="Various_sel_PB"/>
</dbReference>
<keyword evidence="3" id="KW-1185">Reference proteome</keyword>
<evidence type="ECO:0000313" key="3">
    <source>
        <dbReference type="Proteomes" id="UP000019141"/>
    </source>
</evidence>
<organism evidence="2 3">
    <name type="scientific">Entotheonella factor</name>
    <dbReference type="NCBI Taxonomy" id="1429438"/>
    <lineage>
        <taxon>Bacteria</taxon>
        <taxon>Pseudomonadati</taxon>
        <taxon>Nitrospinota/Tectimicrobiota group</taxon>
        <taxon>Candidatus Tectimicrobiota</taxon>
        <taxon>Candidatus Entotheonellia</taxon>
        <taxon>Candidatus Entotheonellales</taxon>
        <taxon>Candidatus Entotheonellaceae</taxon>
        <taxon>Candidatus Entotheonella</taxon>
    </lineage>
</organism>
<dbReference type="AlphaFoldDB" id="W4LS84"/>
<dbReference type="Proteomes" id="UP000019141">
    <property type="component" value="Unassembled WGS sequence"/>
</dbReference>
<protein>
    <recommendedName>
        <fullName evidence="4">Glycine/betaine/sarcosine/D-proline family reductase selenoprotein B</fullName>
    </recommendedName>
</protein>
<keyword evidence="1" id="KW-0560">Oxidoreductase</keyword>
<reference evidence="2 3" key="1">
    <citation type="journal article" date="2014" name="Nature">
        <title>An environmental bacterial taxon with a large and distinct metabolic repertoire.</title>
        <authorList>
            <person name="Wilson M.C."/>
            <person name="Mori T."/>
            <person name="Ruckert C."/>
            <person name="Uria A.R."/>
            <person name="Helf M.J."/>
            <person name="Takada K."/>
            <person name="Gernert C."/>
            <person name="Steffens U.A."/>
            <person name="Heycke N."/>
            <person name="Schmitt S."/>
            <person name="Rinke C."/>
            <person name="Helfrich E.J."/>
            <person name="Brachmann A.O."/>
            <person name="Gurgui C."/>
            <person name="Wakimoto T."/>
            <person name="Kracht M."/>
            <person name="Crusemann M."/>
            <person name="Hentschel U."/>
            <person name="Abe I."/>
            <person name="Matsunaga S."/>
            <person name="Kalinowski J."/>
            <person name="Takeyama H."/>
            <person name="Piel J."/>
        </authorList>
    </citation>
    <scope>NUCLEOTIDE SEQUENCE [LARGE SCALE GENOMIC DNA]</scope>
    <source>
        <strain evidence="3">TSY1</strain>
    </source>
</reference>
<sequence length="350" mass="36899">MSEPLRVVHFINAFYGGLGGEEAAQTAIHLQEGVVGPGRLLAQHLGGQGEVAATIICGDGYFADHEDEVAAWVKARLEALQPDVLIAGPAFRSGRYGLSCGRVCQEAESLGIPAVTGMHVENPGSDVYRSAHLYIIATEASAVGMPQALERMTALAVKRGRGEALGSAAEEGFLPRAVRRTVPTGRPAAVRAVDMALQKWRGEPYTSELTIETFEAIPPPPPLPDLTSTLCAVVTESGLVQTGNPDRLPSAAATHWAAYSIVGMERLVPGEWDAVHGGYDNSAALADPNRVVPIDALRELEREGQLGQLLDTLFVTVGNMGALNAMKRMGAEIAADLQQRGVGAVIVPAT</sequence>
<evidence type="ECO:0008006" key="4">
    <source>
        <dbReference type="Google" id="ProtNLM"/>
    </source>
</evidence>
<proteinExistence type="predicted"/>